<evidence type="ECO:0000256" key="1">
    <source>
        <dbReference type="ARBA" id="ARBA00004123"/>
    </source>
</evidence>
<evidence type="ECO:0000256" key="5">
    <source>
        <dbReference type="ARBA" id="ARBA00022723"/>
    </source>
</evidence>
<dbReference type="AlphaFoldDB" id="A9NQA3"/>
<dbReference type="EMBL" id="EF083467">
    <property type="protein sequence ID" value="ABK22814.1"/>
    <property type="molecule type" value="mRNA"/>
</dbReference>
<dbReference type="GO" id="GO:0005634">
    <property type="term" value="C:nucleus"/>
    <property type="evidence" value="ECO:0007669"/>
    <property type="project" value="UniProtKB-SubCell"/>
</dbReference>
<keyword evidence="4" id="KW-0963">Cytoplasm</keyword>
<dbReference type="SUPFAM" id="SSF51197">
    <property type="entry name" value="Clavaminate synthase-like"/>
    <property type="match status" value="1"/>
</dbReference>
<feature type="domain" description="Fe2OG dioxygenase" evidence="10">
    <location>
        <begin position="204"/>
        <end position="306"/>
    </location>
</feature>
<dbReference type="InterPro" id="IPR027443">
    <property type="entry name" value="IPNS-like_sf"/>
</dbReference>
<comment type="similarity">
    <text evidence="3 9">Belongs to the iron/ascorbate-dependent oxidoreductase family.</text>
</comment>
<keyword evidence="9" id="KW-0560">Oxidoreductase</keyword>
<keyword evidence="7" id="KW-0539">Nucleus</keyword>
<dbReference type="FunFam" id="2.60.120.330:FF:000015">
    <property type="entry name" value="Protein DMR6-LIKE OXYGENASE 1"/>
    <property type="match status" value="1"/>
</dbReference>
<evidence type="ECO:0000256" key="4">
    <source>
        <dbReference type="ARBA" id="ARBA00022490"/>
    </source>
</evidence>
<dbReference type="InterPro" id="IPR005123">
    <property type="entry name" value="Oxoglu/Fe-dep_dioxygenase_dom"/>
</dbReference>
<evidence type="ECO:0000313" key="11">
    <source>
        <dbReference type="EMBL" id="ABK22814.1"/>
    </source>
</evidence>
<proteinExistence type="evidence at transcript level"/>
<comment type="function">
    <text evidence="8">Involved in the regulation of shoot development and salicylic acid (SA) homeostasis.</text>
</comment>
<dbReference type="Gene3D" id="2.60.120.330">
    <property type="entry name" value="B-lactam Antibiotic, Isopenicillin N Synthase, Chain"/>
    <property type="match status" value="1"/>
</dbReference>
<evidence type="ECO:0000256" key="9">
    <source>
        <dbReference type="RuleBase" id="RU003682"/>
    </source>
</evidence>
<dbReference type="Pfam" id="PF14226">
    <property type="entry name" value="DIOX_N"/>
    <property type="match status" value="1"/>
</dbReference>
<reference evidence="11" key="1">
    <citation type="journal article" date="2008" name="BMC Genomics">
        <title>A conifer genomics resource of 200,000 spruce (Picea spp.) ESTs and 6,464 high-quality, sequence-finished full-length cDNAs for Sitka spruce (Picea sitchensis).</title>
        <authorList>
            <person name="Ralph S.G."/>
            <person name="Chun H.J."/>
            <person name="Kolosova N."/>
            <person name="Cooper D."/>
            <person name="Oddy C."/>
            <person name="Ritland C.E."/>
            <person name="Kirkpatrick R."/>
            <person name="Moore R."/>
            <person name="Barber S."/>
            <person name="Holt R.A."/>
            <person name="Jones S.J."/>
            <person name="Marra M.A."/>
            <person name="Douglas C.J."/>
            <person name="Ritland K."/>
            <person name="Bohlmann J."/>
        </authorList>
    </citation>
    <scope>NUCLEOTIDE SEQUENCE</scope>
    <source>
        <tissue evidence="11">Green portion of the leader tissue</tissue>
    </source>
</reference>
<dbReference type="GO" id="GO:0016491">
    <property type="term" value="F:oxidoreductase activity"/>
    <property type="evidence" value="ECO:0007669"/>
    <property type="project" value="UniProtKB-KW"/>
</dbReference>
<evidence type="ECO:0000256" key="3">
    <source>
        <dbReference type="ARBA" id="ARBA00008056"/>
    </source>
</evidence>
<dbReference type="PROSITE" id="PS51471">
    <property type="entry name" value="FE2OG_OXY"/>
    <property type="match status" value="1"/>
</dbReference>
<evidence type="ECO:0000256" key="8">
    <source>
        <dbReference type="ARBA" id="ARBA00059922"/>
    </source>
</evidence>
<dbReference type="GO" id="GO:0046872">
    <property type="term" value="F:metal ion binding"/>
    <property type="evidence" value="ECO:0007669"/>
    <property type="project" value="UniProtKB-KW"/>
</dbReference>
<keyword evidence="5 9" id="KW-0479">Metal-binding</keyword>
<evidence type="ECO:0000256" key="7">
    <source>
        <dbReference type="ARBA" id="ARBA00023242"/>
    </source>
</evidence>
<dbReference type="Pfam" id="PF03171">
    <property type="entry name" value="2OG-FeII_Oxy"/>
    <property type="match status" value="1"/>
</dbReference>
<dbReference type="OMA" id="WEEKMKY"/>
<dbReference type="InterPro" id="IPR044861">
    <property type="entry name" value="IPNS-like_FE2OG_OXY"/>
</dbReference>
<name>A9NQA3_PICSI</name>
<organism evidence="11">
    <name type="scientific">Picea sitchensis</name>
    <name type="common">Sitka spruce</name>
    <name type="synonym">Pinus sitchensis</name>
    <dbReference type="NCBI Taxonomy" id="3332"/>
    <lineage>
        <taxon>Eukaryota</taxon>
        <taxon>Viridiplantae</taxon>
        <taxon>Streptophyta</taxon>
        <taxon>Embryophyta</taxon>
        <taxon>Tracheophyta</taxon>
        <taxon>Spermatophyta</taxon>
        <taxon>Pinopsida</taxon>
        <taxon>Pinidae</taxon>
        <taxon>Conifers I</taxon>
        <taxon>Pinales</taxon>
        <taxon>Pinaceae</taxon>
        <taxon>Picea</taxon>
    </lineage>
</organism>
<accession>A9NQA3</accession>
<sequence length="361" mass="40211">MATAVLESTKNVDGYDYMKGVKHLVDSGALNSVPIKYVFPQDSRPSAAEIAEGESIPIIDLSAMDKSPEERLEAIKYLGQACAHWGFFQVVNHGIQESLITSMLEAAHQFFSLSSQEKLKYESTDVLNPVRYGTSFNAKVDQFFNWRDYLKHFSYPQLHTPDNPPNYREVAGEYFKETRKLALRLMGAISESLGLKSDYIQTVFKDGIQIGVLNFYPQCPEPDETMGIAPHSDHGGLTILLQNDVGGLQVRHEGRWVAVEPSPNAFVVNVSDHLEIVSNGRYKSVEHRAVVNAERARISIAAPNGPAMDAPIFPAPQLVDETHPPLYKSMLYGEYLRRQQSTGLRGKGNLESVKIATDGKR</sequence>
<evidence type="ECO:0000256" key="6">
    <source>
        <dbReference type="ARBA" id="ARBA00023004"/>
    </source>
</evidence>
<evidence type="ECO:0000259" key="10">
    <source>
        <dbReference type="PROSITE" id="PS51471"/>
    </source>
</evidence>
<evidence type="ECO:0000256" key="2">
    <source>
        <dbReference type="ARBA" id="ARBA00004496"/>
    </source>
</evidence>
<comment type="subcellular location">
    <subcellularLocation>
        <location evidence="2">Cytoplasm</location>
    </subcellularLocation>
    <subcellularLocation>
        <location evidence="1">Nucleus</location>
    </subcellularLocation>
</comment>
<protein>
    <recommendedName>
        <fullName evidence="10">Fe2OG dioxygenase domain-containing protein</fullName>
    </recommendedName>
</protein>
<dbReference type="GO" id="GO:0005737">
    <property type="term" value="C:cytoplasm"/>
    <property type="evidence" value="ECO:0007669"/>
    <property type="project" value="UniProtKB-SubCell"/>
</dbReference>
<keyword evidence="6 9" id="KW-0408">Iron</keyword>
<dbReference type="InterPro" id="IPR026992">
    <property type="entry name" value="DIOX_N"/>
</dbReference>
<dbReference type="PANTHER" id="PTHR47991">
    <property type="entry name" value="OXOGLUTARATE/IRON-DEPENDENT DIOXYGENASE"/>
    <property type="match status" value="1"/>
</dbReference>
<dbReference type="InterPro" id="IPR050295">
    <property type="entry name" value="Plant_2OG-oxidoreductases"/>
</dbReference>